<feature type="region of interest" description="Disordered" evidence="11">
    <location>
        <begin position="12"/>
        <end position="113"/>
    </location>
</feature>
<dbReference type="PANTHER" id="PTHR11584:SF369">
    <property type="entry name" value="MITOGEN-ACTIVATED PROTEIN KINASE KINASE KINASE 19-RELATED"/>
    <property type="match status" value="1"/>
</dbReference>
<keyword evidence="5 10" id="KW-0547">Nucleotide-binding</keyword>
<evidence type="ECO:0000259" key="12">
    <source>
        <dbReference type="PROSITE" id="PS50011"/>
    </source>
</evidence>
<evidence type="ECO:0000256" key="9">
    <source>
        <dbReference type="ARBA" id="ARBA00048329"/>
    </source>
</evidence>
<feature type="compositionally biased region" description="Polar residues" evidence="11">
    <location>
        <begin position="36"/>
        <end position="59"/>
    </location>
</feature>
<feature type="compositionally biased region" description="Polar residues" evidence="11">
    <location>
        <begin position="147"/>
        <end position="165"/>
    </location>
</feature>
<feature type="compositionally biased region" description="Basic and acidic residues" evidence="11">
    <location>
        <begin position="762"/>
        <end position="771"/>
    </location>
</feature>
<comment type="catalytic activity">
    <reaction evidence="9">
        <text>L-seryl-[protein] + ATP = O-phospho-L-seryl-[protein] + ADP + H(+)</text>
        <dbReference type="Rhea" id="RHEA:17989"/>
        <dbReference type="Rhea" id="RHEA-COMP:9863"/>
        <dbReference type="Rhea" id="RHEA-COMP:11604"/>
        <dbReference type="ChEBI" id="CHEBI:15378"/>
        <dbReference type="ChEBI" id="CHEBI:29999"/>
        <dbReference type="ChEBI" id="CHEBI:30616"/>
        <dbReference type="ChEBI" id="CHEBI:83421"/>
        <dbReference type="ChEBI" id="CHEBI:456216"/>
        <dbReference type="EC" id="2.7.11.25"/>
    </reaction>
</comment>
<feature type="compositionally biased region" description="Low complexity" evidence="11">
    <location>
        <begin position="572"/>
        <end position="583"/>
    </location>
</feature>
<feature type="region of interest" description="Disordered" evidence="11">
    <location>
        <begin position="138"/>
        <end position="188"/>
    </location>
</feature>
<accession>A0A8X7NI01</accession>
<dbReference type="PROSITE" id="PS00107">
    <property type="entry name" value="PROTEIN_KINASE_ATP"/>
    <property type="match status" value="1"/>
</dbReference>
<feature type="region of interest" description="Disordered" evidence="11">
    <location>
        <begin position="406"/>
        <end position="430"/>
    </location>
</feature>
<feature type="region of interest" description="Disordered" evidence="11">
    <location>
        <begin position="625"/>
        <end position="662"/>
    </location>
</feature>
<dbReference type="InterPro" id="IPR000719">
    <property type="entry name" value="Prot_kinase_dom"/>
</dbReference>
<evidence type="ECO:0000256" key="4">
    <source>
        <dbReference type="ARBA" id="ARBA00022679"/>
    </source>
</evidence>
<dbReference type="EMBL" id="JABWAB010000013">
    <property type="protein sequence ID" value="KAF6042737.1"/>
    <property type="molecule type" value="Genomic_DNA"/>
</dbReference>
<dbReference type="GO" id="GO:0030447">
    <property type="term" value="P:filamentous growth"/>
    <property type="evidence" value="ECO:0007669"/>
    <property type="project" value="UniProtKB-ARBA"/>
</dbReference>
<feature type="compositionally biased region" description="Low complexity" evidence="11">
    <location>
        <begin position="101"/>
        <end position="113"/>
    </location>
</feature>
<evidence type="ECO:0000313" key="13">
    <source>
        <dbReference type="EMBL" id="KAF6042737.1"/>
    </source>
</evidence>
<dbReference type="PANTHER" id="PTHR11584">
    <property type="entry name" value="SERINE/THREONINE PROTEIN KINASE"/>
    <property type="match status" value="1"/>
</dbReference>
<evidence type="ECO:0000256" key="8">
    <source>
        <dbReference type="ARBA" id="ARBA00047559"/>
    </source>
</evidence>
<proteinExistence type="inferred from homology"/>
<evidence type="ECO:0000256" key="6">
    <source>
        <dbReference type="ARBA" id="ARBA00022777"/>
    </source>
</evidence>
<dbReference type="SUPFAM" id="SSF56112">
    <property type="entry name" value="Protein kinase-like (PK-like)"/>
    <property type="match status" value="1"/>
</dbReference>
<gene>
    <name evidence="13" type="ORF">FOB60_005491</name>
</gene>
<feature type="compositionally biased region" description="Low complexity" evidence="11">
    <location>
        <begin position="305"/>
        <end position="326"/>
    </location>
</feature>
<feature type="compositionally biased region" description="Polar residues" evidence="11">
    <location>
        <begin position="18"/>
        <end position="29"/>
    </location>
</feature>
<feature type="compositionally biased region" description="Basic and acidic residues" evidence="11">
    <location>
        <begin position="648"/>
        <end position="661"/>
    </location>
</feature>
<feature type="compositionally biased region" description="Basic and acidic residues" evidence="11">
    <location>
        <begin position="584"/>
        <end position="593"/>
    </location>
</feature>
<dbReference type="InterPro" id="IPR008271">
    <property type="entry name" value="Ser/Thr_kinase_AS"/>
</dbReference>
<evidence type="ECO:0000256" key="2">
    <source>
        <dbReference type="ARBA" id="ARBA00012406"/>
    </source>
</evidence>
<feature type="region of interest" description="Disordered" evidence="11">
    <location>
        <begin position="572"/>
        <end position="593"/>
    </location>
</feature>
<feature type="compositionally biased region" description="Low complexity" evidence="11">
    <location>
        <begin position="409"/>
        <end position="421"/>
    </location>
</feature>
<comment type="catalytic activity">
    <reaction evidence="8">
        <text>L-threonyl-[protein] + ATP = O-phospho-L-threonyl-[protein] + ADP + H(+)</text>
        <dbReference type="Rhea" id="RHEA:46608"/>
        <dbReference type="Rhea" id="RHEA-COMP:11060"/>
        <dbReference type="Rhea" id="RHEA-COMP:11605"/>
        <dbReference type="ChEBI" id="CHEBI:15378"/>
        <dbReference type="ChEBI" id="CHEBI:30013"/>
        <dbReference type="ChEBI" id="CHEBI:30616"/>
        <dbReference type="ChEBI" id="CHEBI:61977"/>
        <dbReference type="ChEBI" id="CHEBI:456216"/>
        <dbReference type="EC" id="2.7.11.25"/>
    </reaction>
</comment>
<feature type="compositionally biased region" description="Low complexity" evidence="11">
    <location>
        <begin position="174"/>
        <end position="187"/>
    </location>
</feature>
<dbReference type="FunFam" id="1.10.510.10:FF:000182">
    <property type="entry name" value="MAP kinase kinase kinase mkh1"/>
    <property type="match status" value="1"/>
</dbReference>
<protein>
    <recommendedName>
        <fullName evidence="2">mitogen-activated protein kinase kinase kinase</fullName>
        <ecNumber evidence="2">2.7.11.25</ecNumber>
    </recommendedName>
</protein>
<dbReference type="InterPro" id="IPR013761">
    <property type="entry name" value="SAM/pointed_sf"/>
</dbReference>
<evidence type="ECO:0000256" key="10">
    <source>
        <dbReference type="PROSITE-ProRule" id="PRU10141"/>
    </source>
</evidence>
<feature type="compositionally biased region" description="Basic and acidic residues" evidence="11">
    <location>
        <begin position="360"/>
        <end position="376"/>
    </location>
</feature>
<feature type="binding site" evidence="10">
    <location>
        <position position="1060"/>
    </location>
    <ligand>
        <name>ATP</name>
        <dbReference type="ChEBI" id="CHEBI:30616"/>
    </ligand>
</feature>
<name>A0A8X7NI01_CANPA</name>
<dbReference type="GO" id="GO:0004709">
    <property type="term" value="F:MAP kinase kinase kinase activity"/>
    <property type="evidence" value="ECO:0007669"/>
    <property type="project" value="UniProtKB-EC"/>
</dbReference>
<dbReference type="PROSITE" id="PS50011">
    <property type="entry name" value="PROTEIN_KINASE_DOM"/>
    <property type="match status" value="1"/>
</dbReference>
<dbReference type="SUPFAM" id="SSF47769">
    <property type="entry name" value="SAM/Pointed domain"/>
    <property type="match status" value="1"/>
</dbReference>
<evidence type="ECO:0000256" key="3">
    <source>
        <dbReference type="ARBA" id="ARBA00022527"/>
    </source>
</evidence>
<dbReference type="InterPro" id="IPR017441">
    <property type="entry name" value="Protein_kinase_ATP_BS"/>
</dbReference>
<sequence>MASDSIIYDKYGDLSYYQPPSRQYQSSESNSERTSFDSNHSSGASQFYQTPVSQDFAQVSSSTGGSGGGAHNARVQLPYPTMDLNTISPVPESPEVESSKRGGSSSPSKSFTNSLTSNAIGSIIGSYNYSQSSVNLEKKSVSPELIKQTSSDSYTRIGSDYSRSTSSHRRQDSDTSTLSNQSSNDQQNKSKRFVRYAMNTQAPSVNASKRWDIDNVLAWLKEHQFNTSWQETFKNNEISGNRFLELENFDKNSMIWKQFSKYLKLDSNLNSIERFIELLRSETEKESGNKDNLLPANVKYENRKSTPVFSKHKSSSSVSSTNSASSMQRPTSYIDPRSKDQPTSSNHSFFRRHRSGSNENETKRKSQVLDDTKRHSKLDFKKNGGIINTIRKYGGDKAVGMVKASTGRSSNRNSAVSSYSNQSPVQDFENDFPTLIPPRPIARRSIDSTNSTNSVPSFLIEKYDEIPSPLDDIYMPQSFSQQATKTVLVSTDNKSFVPFSMGHDELYDISSFKSKVISHLGMVDVGTITIHLTDFNATEGEALPDSLISKVLQQDSLIKFVIRQYIDSPEGTLKTTSTVSSDSKSFETSDEHRTYPATPQYLLQNLNNANVDYWNFKEQTNLSKISENPKMASKETQTDNSIGNEPEPQQHESARSFDHLRQKSNSHNFPLKFPFRTNSKKKTPLLQIDTSGFVSSRNSSVSPESSGSSFKVIRKGANEINFDERRKSPFEKKAPKLIANIYESSLSDFKSSPITASTVMTLKDDPRDAAKLKKSASQRSDPRNDSIKARRAAPPPPRDRLSQARQHRSVFLGVQSMHSPSSSNNSRDSDRDSEDDFFVKPMSKKEVVSDHLSEVTDAGSTKSDADSECDFFVKPMRQKTQQMTVRPPVEELYDNLEKYFPHTNLDKPIIDDEPSVPSIKEKKPSISRTFSNANISPVNPQQTAPENNSRIRRMKTIRGVANEARRKALKRKQQSPPITFANISRENSKKLTRSNTKMWGQKVFEVTSSEIERGVVNKFQNKNGQYQEFAWIKGELIGRGSFGDVYLGLNVTTGEMLAVKQVVKSNKLDLEGIMALHKEVETMKDLDHKHIVQYLGYERKDNTYSLFLEYVAGGSIAMCLKSYGKFDETLIRIITKQVLLGLEYLHSNNIIHRDLKADNLLLDIDGTCKISDFGISRKNNDIYSNANMSMKGTIFWMAPEVIDNMVEGYSAKVDIWSLGCVVLEMFAGKRPWSNEAAISVIYKAGKEKKAPPIPKDIAHLVSKEAENFINRCFTIDPALRPTAEELLNDPFVTTSREFNFESTELGRLIKFNSKVCPS</sequence>
<evidence type="ECO:0000256" key="11">
    <source>
        <dbReference type="SAM" id="MobiDB-lite"/>
    </source>
</evidence>
<organism evidence="13 14">
    <name type="scientific">Candida parapsilosis</name>
    <name type="common">Yeast</name>
    <dbReference type="NCBI Taxonomy" id="5480"/>
    <lineage>
        <taxon>Eukaryota</taxon>
        <taxon>Fungi</taxon>
        <taxon>Dikarya</taxon>
        <taxon>Ascomycota</taxon>
        <taxon>Saccharomycotina</taxon>
        <taxon>Pichiomycetes</taxon>
        <taxon>Debaryomycetaceae</taxon>
        <taxon>Candida/Lodderomyces clade</taxon>
        <taxon>Candida</taxon>
    </lineage>
</organism>
<dbReference type="SMART" id="SM00220">
    <property type="entry name" value="S_TKc"/>
    <property type="match status" value="1"/>
</dbReference>
<keyword evidence="6 13" id="KW-0418">Kinase</keyword>
<keyword evidence="7 10" id="KW-0067">ATP-binding</keyword>
<feature type="region of interest" description="Disordered" evidence="11">
    <location>
        <begin position="760"/>
        <end position="836"/>
    </location>
</feature>
<keyword evidence="3" id="KW-0723">Serine/threonine-protein kinase</keyword>
<evidence type="ECO:0000256" key="7">
    <source>
        <dbReference type="ARBA" id="ARBA00022840"/>
    </source>
</evidence>
<dbReference type="Pfam" id="PF00069">
    <property type="entry name" value="Pkinase"/>
    <property type="match status" value="1"/>
</dbReference>
<dbReference type="Gene3D" id="1.10.150.50">
    <property type="entry name" value="Transcription Factor, Ets-1"/>
    <property type="match status" value="1"/>
</dbReference>
<reference evidence="13" key="1">
    <citation type="submission" date="2020-03" db="EMBL/GenBank/DDBJ databases">
        <title>FDA dAtabase for Regulatory Grade micrObial Sequences (FDA-ARGOS): Supporting development and validation of Infectious Disease Dx tests.</title>
        <authorList>
            <person name="Campos J."/>
            <person name="Goldberg B."/>
            <person name="Tallon L."/>
            <person name="Sadzewicz L."/>
            <person name="Vavikolanu K."/>
            <person name="Mehta A."/>
            <person name="Aluvathingal J."/>
            <person name="Nadendla S."/>
            <person name="Nandy P."/>
            <person name="Geyer C."/>
            <person name="Yan Y."/>
            <person name="Sichtig H."/>
        </authorList>
    </citation>
    <scope>NUCLEOTIDE SEQUENCE [LARGE SCALE GENOMIC DNA]</scope>
    <source>
        <strain evidence="13">FDAARGOS_652</strain>
    </source>
</reference>
<evidence type="ECO:0000313" key="14">
    <source>
        <dbReference type="Proteomes" id="UP000590412"/>
    </source>
</evidence>
<dbReference type="EC" id="2.7.11.25" evidence="2"/>
<dbReference type="GO" id="GO:0005524">
    <property type="term" value="F:ATP binding"/>
    <property type="evidence" value="ECO:0007669"/>
    <property type="project" value="UniProtKB-UniRule"/>
</dbReference>
<evidence type="ECO:0000256" key="1">
    <source>
        <dbReference type="ARBA" id="ARBA00006529"/>
    </source>
</evidence>
<keyword evidence="4" id="KW-0808">Transferase</keyword>
<comment type="similarity">
    <text evidence="1">Belongs to the protein kinase superfamily. STE Ser/Thr protein kinase family. MAP kinase kinase kinase subfamily.</text>
</comment>
<comment type="caution">
    <text evidence="13">The sequence shown here is derived from an EMBL/GenBank/DDBJ whole genome shotgun (WGS) entry which is preliminary data.</text>
</comment>
<dbReference type="Gene3D" id="1.10.510.10">
    <property type="entry name" value="Transferase(Phosphotransferase) domain 1"/>
    <property type="match status" value="1"/>
</dbReference>
<dbReference type="Proteomes" id="UP000590412">
    <property type="component" value="Unassembled WGS sequence"/>
</dbReference>
<dbReference type="PROSITE" id="PS00108">
    <property type="entry name" value="PROTEIN_KINASE_ST"/>
    <property type="match status" value="1"/>
</dbReference>
<dbReference type="InterPro" id="IPR011009">
    <property type="entry name" value="Kinase-like_dom_sf"/>
</dbReference>
<feature type="region of interest" description="Disordered" evidence="11">
    <location>
        <begin position="304"/>
        <end position="376"/>
    </location>
</feature>
<feature type="domain" description="Protein kinase" evidence="12">
    <location>
        <begin position="1031"/>
        <end position="1292"/>
    </location>
</feature>
<evidence type="ECO:0000256" key="5">
    <source>
        <dbReference type="ARBA" id="ARBA00022741"/>
    </source>
</evidence>